<dbReference type="SUPFAM" id="SSF53732">
    <property type="entry name" value="Aconitase iron-sulfur domain"/>
    <property type="match status" value="1"/>
</dbReference>
<keyword evidence="12" id="KW-1185">Reference proteome</keyword>
<dbReference type="FunFam" id="3.30.499.10:FF:000004">
    <property type="entry name" value="Aconitate hydratase, mitochondrial"/>
    <property type="match status" value="1"/>
</dbReference>
<evidence type="ECO:0000256" key="1">
    <source>
        <dbReference type="ARBA" id="ARBA00004173"/>
    </source>
</evidence>
<comment type="cofactor">
    <cofactor evidence="8">
        <name>[4Fe-4S] cluster</name>
        <dbReference type="ChEBI" id="CHEBI:49883"/>
    </cofactor>
    <text evidence="8">Binds 1 [4Fe-4S] cluster per subunit.</text>
</comment>
<evidence type="ECO:0000256" key="5">
    <source>
        <dbReference type="ARBA" id="ARBA00023014"/>
    </source>
</evidence>
<dbReference type="EMBL" id="KN880587">
    <property type="protein sequence ID" value="KIY65516.1"/>
    <property type="molecule type" value="Genomic_DNA"/>
</dbReference>
<dbReference type="PANTHER" id="PTHR43160">
    <property type="entry name" value="ACONITATE HYDRATASE B"/>
    <property type="match status" value="1"/>
</dbReference>
<sequence length="788" mass="85017">MLANAAKRAASSQTARYATYAPLPEKNCTAITPPYKKLIQTLDYVRTVLNRPLTLSEKILYSHIHNPEASLQNGLVRGETYLQLSPERVAMQDASAQMALLQFMSAGLDRTAVPSSIHCDHLIQAIDGAKSDLERSIVSNKEVFDFLESAGRKYGIEFWKPGSGIIHQIVLENYAAPGMLMLGTDSHTPNAGGLGMLAIGVGGADAVDAMTGTPWELKAPQVVGINLTGKLNGWATPKDLILHVAGLLSVRGGTGRILEYFGEGVENQSCTGLATISNMGAEVGATTSTFPYSAHMGAYLRATGRAPVARAADEAAAQGFLSPDEGAEYDEVININLSNLEPNINGPFTPDLATPLSKFASFVKEQGWNDKLSASLIGSCTNSSYEDMTSVADLARQAKAVGLTTKVPFLCTPGSEQIRATIERDNVTETLESIGATVLANACGPCIGQWKRKDQTEEENAILTSFNRNFKSRNDGNKNTMNFLASPTIVTAMAFAGKLSFNPMTDSIPLPSGESFKFSAPAGQDLPLSGFTPGDMSYYPATTPEPQPETEVVIKKDSQRLELLEPFSSPFSGSGPFEFTDLKVLMRVRGKCTTDHISAAGPWLKYKGHLTNISENLLITALNDEGGEMNVAVDYEAGKEPVKDTIPGVAKRLKSRQQSWALVVDDNYGEGSAREHAALQPRFYGCSMILARSFARIHETNLKKQGVLPLWFADKADYGRIGAGDTVETIGLDALLKEQTQDALVDIKVTRRSGETFTIKARHTMSSDQLKWLRAGSALNHIRASMTS</sequence>
<dbReference type="FunFam" id="3.30.499.10:FF:000003">
    <property type="entry name" value="Aconitate hydratase, mitochondrial"/>
    <property type="match status" value="1"/>
</dbReference>
<dbReference type="Gene3D" id="3.20.19.10">
    <property type="entry name" value="Aconitase, domain 4"/>
    <property type="match status" value="1"/>
</dbReference>
<reference evidence="11 12" key="1">
    <citation type="journal article" date="2015" name="Fungal Genet. Biol.">
        <title>Evolution of novel wood decay mechanisms in Agaricales revealed by the genome sequences of Fistulina hepatica and Cylindrobasidium torrendii.</title>
        <authorList>
            <person name="Floudas D."/>
            <person name="Held B.W."/>
            <person name="Riley R."/>
            <person name="Nagy L.G."/>
            <person name="Koehler G."/>
            <person name="Ransdell A.S."/>
            <person name="Younus H."/>
            <person name="Chow J."/>
            <person name="Chiniquy J."/>
            <person name="Lipzen A."/>
            <person name="Tritt A."/>
            <person name="Sun H."/>
            <person name="Haridas S."/>
            <person name="LaButti K."/>
            <person name="Ohm R.A."/>
            <person name="Kues U."/>
            <person name="Blanchette R.A."/>
            <person name="Grigoriev I.V."/>
            <person name="Minto R.E."/>
            <person name="Hibbett D.S."/>
        </authorList>
    </citation>
    <scope>NUCLEOTIDE SEQUENCE [LARGE SCALE GENOMIC DNA]</scope>
    <source>
        <strain evidence="11 12">FP15055 ss-10</strain>
    </source>
</reference>
<comment type="similarity">
    <text evidence="8">Belongs to the aconitase/IPM isomerase family.</text>
</comment>
<dbReference type="InterPro" id="IPR001030">
    <property type="entry name" value="Acoase/IPM_deHydtase_lsu_aba"/>
</dbReference>
<dbReference type="Pfam" id="PF00694">
    <property type="entry name" value="Aconitase_C"/>
    <property type="match status" value="1"/>
</dbReference>
<dbReference type="FunFam" id="3.20.19.10:FF:000002">
    <property type="entry name" value="Aconitate hydratase, mitochondrial"/>
    <property type="match status" value="1"/>
</dbReference>
<dbReference type="EC" id="4.2.1.-" evidence="8"/>
<evidence type="ECO:0000259" key="9">
    <source>
        <dbReference type="Pfam" id="PF00330"/>
    </source>
</evidence>
<evidence type="ECO:0000256" key="7">
    <source>
        <dbReference type="ARBA" id="ARBA00023239"/>
    </source>
</evidence>
<gene>
    <name evidence="11" type="ORF">CYLTODRAFT_492263</name>
</gene>
<dbReference type="Gene3D" id="3.40.1060.10">
    <property type="entry name" value="Aconitase, Domain 2"/>
    <property type="match status" value="1"/>
</dbReference>
<evidence type="ECO:0000313" key="11">
    <source>
        <dbReference type="EMBL" id="KIY65516.1"/>
    </source>
</evidence>
<dbReference type="InterPro" id="IPR018136">
    <property type="entry name" value="Aconitase_4Fe-4S_BS"/>
</dbReference>
<dbReference type="InterPro" id="IPR015932">
    <property type="entry name" value="Aconitase_dom2"/>
</dbReference>
<evidence type="ECO:0000256" key="3">
    <source>
        <dbReference type="ARBA" id="ARBA00022946"/>
    </source>
</evidence>
<dbReference type="InterPro" id="IPR000573">
    <property type="entry name" value="AconitaseA/IPMdHydase_ssu_swvl"/>
</dbReference>
<comment type="subcellular location">
    <subcellularLocation>
        <location evidence="1 8">Mitochondrion</location>
    </subcellularLocation>
</comment>
<organism evidence="11 12">
    <name type="scientific">Cylindrobasidium torrendii FP15055 ss-10</name>
    <dbReference type="NCBI Taxonomy" id="1314674"/>
    <lineage>
        <taxon>Eukaryota</taxon>
        <taxon>Fungi</taxon>
        <taxon>Dikarya</taxon>
        <taxon>Basidiomycota</taxon>
        <taxon>Agaricomycotina</taxon>
        <taxon>Agaricomycetes</taxon>
        <taxon>Agaricomycetidae</taxon>
        <taxon>Agaricales</taxon>
        <taxon>Marasmiineae</taxon>
        <taxon>Physalacriaceae</taxon>
        <taxon>Cylindrobasidium</taxon>
    </lineage>
</organism>
<feature type="domain" description="Aconitase A/isopropylmalate dehydratase small subunit swivel" evidence="10">
    <location>
        <begin position="583"/>
        <end position="714"/>
    </location>
</feature>
<name>A0A0D7B7J8_9AGAR</name>
<dbReference type="GO" id="GO:0046872">
    <property type="term" value="F:metal ion binding"/>
    <property type="evidence" value="ECO:0007669"/>
    <property type="project" value="UniProtKB-UniRule"/>
</dbReference>
<keyword evidence="6 8" id="KW-0496">Mitochondrion</keyword>
<dbReference type="GO" id="GO:0005739">
    <property type="term" value="C:mitochondrion"/>
    <property type="evidence" value="ECO:0007669"/>
    <property type="project" value="UniProtKB-SubCell"/>
</dbReference>
<dbReference type="GO" id="GO:0006099">
    <property type="term" value="P:tricarboxylic acid cycle"/>
    <property type="evidence" value="ECO:0007669"/>
    <property type="project" value="InterPro"/>
</dbReference>
<accession>A0A0D7B7J8</accession>
<dbReference type="GO" id="GO:0051539">
    <property type="term" value="F:4 iron, 4 sulfur cluster binding"/>
    <property type="evidence" value="ECO:0007669"/>
    <property type="project" value="UniProtKB-UniRule"/>
</dbReference>
<evidence type="ECO:0000259" key="10">
    <source>
        <dbReference type="Pfam" id="PF00694"/>
    </source>
</evidence>
<dbReference type="InterPro" id="IPR006248">
    <property type="entry name" value="Aconitase_mito-like"/>
</dbReference>
<keyword evidence="2 8" id="KW-0479">Metal-binding</keyword>
<dbReference type="FunFam" id="3.40.1060.10:FF:000001">
    <property type="entry name" value="Aconitate hydratase, mitochondrial"/>
    <property type="match status" value="1"/>
</dbReference>
<keyword evidence="7 8" id="KW-0456">Lyase</keyword>
<evidence type="ECO:0000256" key="8">
    <source>
        <dbReference type="RuleBase" id="RU362107"/>
    </source>
</evidence>
<dbReference type="GO" id="GO:0003994">
    <property type="term" value="F:aconitate hydratase activity"/>
    <property type="evidence" value="ECO:0007669"/>
    <property type="project" value="InterPro"/>
</dbReference>
<evidence type="ECO:0000256" key="6">
    <source>
        <dbReference type="ARBA" id="ARBA00023128"/>
    </source>
</evidence>
<keyword evidence="5 8" id="KW-0411">Iron-sulfur</keyword>
<dbReference type="Gene3D" id="3.30.499.10">
    <property type="entry name" value="Aconitase, domain 3"/>
    <property type="match status" value="2"/>
</dbReference>
<dbReference type="PROSITE" id="PS01244">
    <property type="entry name" value="ACONITASE_2"/>
    <property type="match status" value="1"/>
</dbReference>
<dbReference type="OrthoDB" id="2224430at2759"/>
<dbReference type="NCBIfam" id="TIGR01340">
    <property type="entry name" value="aconitase_mito"/>
    <property type="match status" value="1"/>
</dbReference>
<dbReference type="Pfam" id="PF00330">
    <property type="entry name" value="Aconitase"/>
    <property type="match status" value="1"/>
</dbReference>
<keyword evidence="4 8" id="KW-0408">Iron</keyword>
<dbReference type="PRINTS" id="PR00415">
    <property type="entry name" value="ACONITASE"/>
</dbReference>
<dbReference type="Proteomes" id="UP000054007">
    <property type="component" value="Unassembled WGS sequence"/>
</dbReference>
<evidence type="ECO:0000313" key="12">
    <source>
        <dbReference type="Proteomes" id="UP000054007"/>
    </source>
</evidence>
<dbReference type="PANTHER" id="PTHR43160:SF2">
    <property type="entry name" value="HOMOCITRATE DEHYDRATASE, MITOCHONDRIAL"/>
    <property type="match status" value="1"/>
</dbReference>
<evidence type="ECO:0000256" key="4">
    <source>
        <dbReference type="ARBA" id="ARBA00023004"/>
    </source>
</evidence>
<evidence type="ECO:0000256" key="2">
    <source>
        <dbReference type="ARBA" id="ARBA00022723"/>
    </source>
</evidence>
<dbReference type="NCBIfam" id="NF005558">
    <property type="entry name" value="PRK07229.1"/>
    <property type="match status" value="1"/>
</dbReference>
<dbReference type="InterPro" id="IPR050926">
    <property type="entry name" value="Aconitase/IPM_isomerase"/>
</dbReference>
<keyword evidence="3 8" id="KW-0809">Transit peptide</keyword>
<dbReference type="InterPro" id="IPR015928">
    <property type="entry name" value="Aconitase/3IPM_dehydase_swvl"/>
</dbReference>
<dbReference type="STRING" id="1314674.A0A0D7B7J8"/>
<protein>
    <recommendedName>
        <fullName evidence="8">Aconitate hydratase, mitochondrial</fullName>
        <shortName evidence="8">Aconitase</shortName>
        <ecNumber evidence="8">4.2.1.-</ecNumber>
    </recommendedName>
</protein>
<dbReference type="SUPFAM" id="SSF52016">
    <property type="entry name" value="LeuD/IlvD-like"/>
    <property type="match status" value="1"/>
</dbReference>
<feature type="domain" description="Aconitase/3-isopropylmalate dehydratase large subunit alpha/beta/alpha" evidence="9">
    <location>
        <begin position="57"/>
        <end position="497"/>
    </location>
</feature>
<dbReference type="GO" id="GO:0005829">
    <property type="term" value="C:cytosol"/>
    <property type="evidence" value="ECO:0007669"/>
    <property type="project" value="TreeGrafter"/>
</dbReference>
<dbReference type="AlphaFoldDB" id="A0A0D7B7J8"/>
<proteinExistence type="inferred from homology"/>
<dbReference type="InterPro" id="IPR036008">
    <property type="entry name" value="Aconitase_4Fe-4S_dom"/>
</dbReference>
<dbReference type="InterPro" id="IPR015931">
    <property type="entry name" value="Acnase/IPM_dHydase_lsu_aba_1/3"/>
</dbReference>